<organism evidence="9">
    <name type="scientific">Tuwongella immobilis</name>
    <dbReference type="NCBI Taxonomy" id="692036"/>
    <lineage>
        <taxon>Bacteria</taxon>
        <taxon>Pseudomonadati</taxon>
        <taxon>Planctomycetota</taxon>
        <taxon>Planctomycetia</taxon>
        <taxon>Gemmatales</taxon>
        <taxon>Gemmataceae</taxon>
        <taxon>Tuwongella</taxon>
    </lineage>
</organism>
<evidence type="ECO:0000256" key="6">
    <source>
        <dbReference type="ARBA" id="ARBA00022989"/>
    </source>
</evidence>
<dbReference type="PANTHER" id="PTHR48090">
    <property type="entry name" value="UNDECAPRENYL-PHOSPHATE 4-DEOXY-4-FORMAMIDO-L-ARABINOSE TRANSFERASE-RELATED"/>
    <property type="match status" value="1"/>
</dbReference>
<sequence length="246" mass="27855">MNATSRWQVSLVMPAYNEEAGIAVSVREAHAAISQYCDNFEILVVDDGSRDATAATVLDLADDLPEVRLIQLPGNQGYGAALRTGFEAALFDRVAFTDADAQFDLADLGRLLSLSNQAPIVVGYRVDRQDPWRRRFFSWGYNRLIRLLLGTHVRDVDCALKVFDRNTLMRILPQARNFFVNTEMLSMAQKLGIRVLESGVRHRHRRHGTSKVSLSDIPKTLAKLLPFWYRERICPYFSLSSPSIPR</sequence>
<dbReference type="AlphaFoldDB" id="A0A6C2YQD3"/>
<dbReference type="EMBL" id="LR593887">
    <property type="protein sequence ID" value="VTS04740.1"/>
    <property type="molecule type" value="Genomic_DNA"/>
</dbReference>
<feature type="domain" description="Glycosyltransferase 2-like" evidence="8">
    <location>
        <begin position="10"/>
        <end position="168"/>
    </location>
</feature>
<name>A0A6C2YQD3_9BACT</name>
<evidence type="ECO:0000256" key="4">
    <source>
        <dbReference type="ARBA" id="ARBA00022692"/>
    </source>
</evidence>
<keyword evidence="3 9" id="KW-0808">Transferase</keyword>
<dbReference type="RefSeq" id="WP_162658850.1">
    <property type="nucleotide sequence ID" value="NZ_LR593887.1"/>
</dbReference>
<dbReference type="Pfam" id="PF00535">
    <property type="entry name" value="Glycos_transf_2"/>
    <property type="match status" value="1"/>
</dbReference>
<dbReference type="Gene3D" id="3.90.550.10">
    <property type="entry name" value="Spore Coat Polysaccharide Biosynthesis Protein SpsA, Chain A"/>
    <property type="match status" value="1"/>
</dbReference>
<keyword evidence="6" id="KW-1133">Transmembrane helix</keyword>
<keyword evidence="7" id="KW-0472">Membrane</keyword>
<dbReference type="GO" id="GO:0009103">
    <property type="term" value="P:lipopolysaccharide biosynthetic process"/>
    <property type="evidence" value="ECO:0007669"/>
    <property type="project" value="UniProtKB-KW"/>
</dbReference>
<dbReference type="KEGG" id="tim:GMBLW1_02740"/>
<dbReference type="SUPFAM" id="SSF53448">
    <property type="entry name" value="Nucleotide-diphospho-sugar transferases"/>
    <property type="match status" value="1"/>
</dbReference>
<evidence type="ECO:0000259" key="8">
    <source>
        <dbReference type="Pfam" id="PF00535"/>
    </source>
</evidence>
<dbReference type="Proteomes" id="UP000464378">
    <property type="component" value="Chromosome"/>
</dbReference>
<proteinExistence type="predicted"/>
<keyword evidence="1" id="KW-1003">Cell membrane</keyword>
<keyword evidence="5" id="KW-0448">Lipopolysaccharide biosynthesis</keyword>
<reference evidence="9" key="1">
    <citation type="submission" date="2019-04" db="EMBL/GenBank/DDBJ databases">
        <authorList>
            <consortium name="Science for Life Laboratories"/>
        </authorList>
    </citation>
    <scope>NUCLEOTIDE SEQUENCE</scope>
    <source>
        <strain evidence="9">MBLW1</strain>
    </source>
</reference>
<protein>
    <recommendedName>
        <fullName evidence="8">Glycosyltransferase 2-like domain-containing protein</fullName>
    </recommendedName>
</protein>
<keyword evidence="4" id="KW-0812">Transmembrane</keyword>
<gene>
    <name evidence="9" type="ORF">GMBLW1_02740</name>
</gene>
<dbReference type="GO" id="GO:0099621">
    <property type="term" value="F:undecaprenyl-phosphate 4-deoxy-4-formamido-L-arabinose transferase activity"/>
    <property type="evidence" value="ECO:0007669"/>
    <property type="project" value="TreeGrafter"/>
</dbReference>
<dbReference type="EMBL" id="LR586016">
    <property type="protein sequence ID" value="VIP03686.1"/>
    <property type="molecule type" value="Genomic_DNA"/>
</dbReference>
<accession>A0A6C2YQD3</accession>
<dbReference type="InterPro" id="IPR029044">
    <property type="entry name" value="Nucleotide-diphossugar_trans"/>
</dbReference>
<evidence type="ECO:0000256" key="7">
    <source>
        <dbReference type="ARBA" id="ARBA00023136"/>
    </source>
</evidence>
<dbReference type="InterPro" id="IPR050256">
    <property type="entry name" value="Glycosyltransferase_2"/>
</dbReference>
<dbReference type="CDD" id="cd04179">
    <property type="entry name" value="DPM_DPG-synthase_like"/>
    <property type="match status" value="1"/>
</dbReference>
<keyword evidence="10" id="KW-1185">Reference proteome</keyword>
<evidence type="ECO:0000256" key="5">
    <source>
        <dbReference type="ARBA" id="ARBA00022985"/>
    </source>
</evidence>
<evidence type="ECO:0000256" key="2">
    <source>
        <dbReference type="ARBA" id="ARBA00022676"/>
    </source>
</evidence>
<evidence type="ECO:0000313" key="10">
    <source>
        <dbReference type="Proteomes" id="UP000464378"/>
    </source>
</evidence>
<dbReference type="PANTHER" id="PTHR48090:SF3">
    <property type="entry name" value="UNDECAPRENYL-PHOSPHATE 4-DEOXY-4-FORMAMIDO-L-ARABINOSE TRANSFERASE"/>
    <property type="match status" value="1"/>
</dbReference>
<evidence type="ECO:0000256" key="3">
    <source>
        <dbReference type="ARBA" id="ARBA00022679"/>
    </source>
</evidence>
<evidence type="ECO:0000313" key="9">
    <source>
        <dbReference type="EMBL" id="VIP03686.1"/>
    </source>
</evidence>
<keyword evidence="2" id="KW-0328">Glycosyltransferase</keyword>
<evidence type="ECO:0000256" key="1">
    <source>
        <dbReference type="ARBA" id="ARBA00022475"/>
    </source>
</evidence>
<dbReference type="InterPro" id="IPR001173">
    <property type="entry name" value="Glyco_trans_2-like"/>
</dbReference>
<dbReference type="GO" id="GO:0005886">
    <property type="term" value="C:plasma membrane"/>
    <property type="evidence" value="ECO:0007669"/>
    <property type="project" value="TreeGrafter"/>
</dbReference>
<dbReference type="InParanoid" id="A0A6C2YQD3"/>